<dbReference type="InterPro" id="IPR007219">
    <property type="entry name" value="XnlR_reg_dom"/>
</dbReference>
<evidence type="ECO:0000259" key="7">
    <source>
        <dbReference type="PROSITE" id="PS50048"/>
    </source>
</evidence>
<evidence type="ECO:0000256" key="6">
    <source>
        <dbReference type="SAM" id="MobiDB-lite"/>
    </source>
</evidence>
<keyword evidence="3" id="KW-0238">DNA-binding</keyword>
<dbReference type="GO" id="GO:0003677">
    <property type="term" value="F:DNA binding"/>
    <property type="evidence" value="ECO:0007669"/>
    <property type="project" value="UniProtKB-KW"/>
</dbReference>
<dbReference type="GO" id="GO:0006351">
    <property type="term" value="P:DNA-templated transcription"/>
    <property type="evidence" value="ECO:0007669"/>
    <property type="project" value="InterPro"/>
</dbReference>
<evidence type="ECO:0000313" key="8">
    <source>
        <dbReference type="EMBL" id="KAJ5151508.1"/>
    </source>
</evidence>
<reference evidence="8" key="2">
    <citation type="journal article" date="2023" name="IMA Fungus">
        <title>Comparative genomic study of the Penicillium genus elucidates a diverse pangenome and 15 lateral gene transfer events.</title>
        <authorList>
            <person name="Petersen C."/>
            <person name="Sorensen T."/>
            <person name="Nielsen M.R."/>
            <person name="Sondergaard T.E."/>
            <person name="Sorensen J.L."/>
            <person name="Fitzpatrick D.A."/>
            <person name="Frisvad J.C."/>
            <person name="Nielsen K.L."/>
        </authorList>
    </citation>
    <scope>NUCLEOTIDE SEQUENCE</scope>
    <source>
        <strain evidence="8">IBT 26290</strain>
    </source>
</reference>
<evidence type="ECO:0000313" key="9">
    <source>
        <dbReference type="Proteomes" id="UP001149163"/>
    </source>
</evidence>
<proteinExistence type="predicted"/>
<gene>
    <name evidence="8" type="ORF">N7482_010760</name>
</gene>
<evidence type="ECO:0000256" key="1">
    <source>
        <dbReference type="ARBA" id="ARBA00022723"/>
    </source>
</evidence>
<dbReference type="GeneID" id="81432060"/>
<dbReference type="RefSeq" id="XP_056538841.1">
    <property type="nucleotide sequence ID" value="XM_056692884.1"/>
</dbReference>
<dbReference type="AlphaFoldDB" id="A0A9W9LEK7"/>
<evidence type="ECO:0000256" key="4">
    <source>
        <dbReference type="ARBA" id="ARBA00023163"/>
    </source>
</evidence>
<dbReference type="CDD" id="cd12148">
    <property type="entry name" value="fungal_TF_MHR"/>
    <property type="match status" value="1"/>
</dbReference>
<dbReference type="PANTHER" id="PTHR47654:SF1">
    <property type="entry name" value="ZN(II)2CYS6 TRANSCRIPTION FACTOR (EUROFUNG)"/>
    <property type="match status" value="1"/>
</dbReference>
<accession>A0A9W9LEK7</accession>
<feature type="region of interest" description="Disordered" evidence="6">
    <location>
        <begin position="531"/>
        <end position="554"/>
    </location>
</feature>
<feature type="domain" description="Zn(2)-C6 fungal-type" evidence="7">
    <location>
        <begin position="90"/>
        <end position="120"/>
    </location>
</feature>
<dbReference type="SMART" id="SM00066">
    <property type="entry name" value="GAL4"/>
    <property type="match status" value="1"/>
</dbReference>
<keyword evidence="4" id="KW-0804">Transcription</keyword>
<dbReference type="PROSITE" id="PS50048">
    <property type="entry name" value="ZN2_CY6_FUNGAL_2"/>
    <property type="match status" value="1"/>
</dbReference>
<evidence type="ECO:0000256" key="3">
    <source>
        <dbReference type="ARBA" id="ARBA00023125"/>
    </source>
</evidence>
<dbReference type="InterPro" id="IPR001138">
    <property type="entry name" value="Zn2Cys6_DnaBD"/>
</dbReference>
<comment type="caution">
    <text evidence="8">The sequence shown here is derived from an EMBL/GenBank/DDBJ whole genome shotgun (WGS) entry which is preliminary data.</text>
</comment>
<dbReference type="SUPFAM" id="SSF57701">
    <property type="entry name" value="Zn2/Cys6 DNA-binding domain"/>
    <property type="match status" value="1"/>
</dbReference>
<dbReference type="Proteomes" id="UP001149163">
    <property type="component" value="Unassembled WGS sequence"/>
</dbReference>
<dbReference type="PROSITE" id="PS00463">
    <property type="entry name" value="ZN2_CY6_FUNGAL_1"/>
    <property type="match status" value="1"/>
</dbReference>
<dbReference type="PANTHER" id="PTHR47654">
    <property type="entry name" value="ZN(II)2CYS6 TRANSCRIPTION FACTOR (EUROFUNG)-RELATED"/>
    <property type="match status" value="1"/>
</dbReference>
<dbReference type="SMART" id="SM00906">
    <property type="entry name" value="Fungal_trans"/>
    <property type="match status" value="1"/>
</dbReference>
<dbReference type="Pfam" id="PF04082">
    <property type="entry name" value="Fungal_trans"/>
    <property type="match status" value="1"/>
</dbReference>
<dbReference type="GO" id="GO:0000981">
    <property type="term" value="F:DNA-binding transcription factor activity, RNA polymerase II-specific"/>
    <property type="evidence" value="ECO:0007669"/>
    <property type="project" value="InterPro"/>
</dbReference>
<dbReference type="CDD" id="cd00067">
    <property type="entry name" value="GAL4"/>
    <property type="match status" value="1"/>
</dbReference>
<dbReference type="GO" id="GO:0008270">
    <property type="term" value="F:zinc ion binding"/>
    <property type="evidence" value="ECO:0007669"/>
    <property type="project" value="InterPro"/>
</dbReference>
<keyword evidence="5" id="KW-0539">Nucleus</keyword>
<evidence type="ECO:0000256" key="2">
    <source>
        <dbReference type="ARBA" id="ARBA00023015"/>
    </source>
</evidence>
<keyword evidence="1" id="KW-0479">Metal-binding</keyword>
<evidence type="ECO:0000256" key="5">
    <source>
        <dbReference type="ARBA" id="ARBA00023242"/>
    </source>
</evidence>
<organism evidence="8 9">
    <name type="scientific">Penicillium canariense</name>
    <dbReference type="NCBI Taxonomy" id="189055"/>
    <lineage>
        <taxon>Eukaryota</taxon>
        <taxon>Fungi</taxon>
        <taxon>Dikarya</taxon>
        <taxon>Ascomycota</taxon>
        <taxon>Pezizomycotina</taxon>
        <taxon>Eurotiomycetes</taxon>
        <taxon>Eurotiomycetidae</taxon>
        <taxon>Eurotiales</taxon>
        <taxon>Aspergillaceae</taxon>
        <taxon>Penicillium</taxon>
    </lineage>
</organism>
<keyword evidence="9" id="KW-1185">Reference proteome</keyword>
<dbReference type="InterPro" id="IPR036864">
    <property type="entry name" value="Zn2-C6_fun-type_DNA-bd_sf"/>
</dbReference>
<reference evidence="8" key="1">
    <citation type="submission" date="2022-11" db="EMBL/GenBank/DDBJ databases">
        <authorList>
            <person name="Petersen C."/>
        </authorList>
    </citation>
    <scope>NUCLEOTIDE SEQUENCE</scope>
    <source>
        <strain evidence="8">IBT 26290</strain>
    </source>
</reference>
<sequence length="766" mass="86085">MTGYTNSHLVPFLDQPPSNDFILRDHQLAELFQPIDSSDRVSLVDPFSNTEDPIRRFIIGSRNPRPNPKVPIPRISTPVSWTNGARVSQACEACRGPKIKCSGHRPACHRCEEIGIVCQYGDRKREKTDKQLNNLNAQIGLLENLLRDLYPRLDTQSAEYVDRTLGKVSLPPLPSLPRQAKLAYLIFKTILSMLSNNTQISRHDRGPPTVPGLPEACKVAEDPLVTVDYTQEDFNRLGEMQALGFVGEHSEMAWLYRLKNALEQSPAKPSTSQEDFCRLSVTSMDFYQNDCDMAIRDEVGLLERPSQGMADQLISTYFQIIHPSFPIIGRRTFVAQFRSYYSDPTTRPGKQWLAVLNFMFAIAAMHLSPVKKLTECKECPHLVYFSRAWILSMDKASLRDHPSLQQVQVEGLAAFYLLASGQVNRSWKCCGIAMRSALAMGLNLRSESQSVAPLSKEIRYRVWWALYVLDTSLSVMTGRPPGISGIFCTTPLPIPFEEGHLQSDYVLKYIIDKGARSCLLETLLSTGGGNMSKHSLTESVPPGYPASNKQSPKENTAPVMAELPQPNNSLCFLYAVSLTILTREAIDKLYAPGAAHKPWFEIEIVISSLNDKADSWLDSLPAPYNFKAISKAGPLRRQCASLAFHFYSTKLFITQPCLRRLIYRSPVSDVRMDASDSMTAICIQAACQLLDLLPDEPDLTWLYGVCPWWCALHYFMQSITIILTGSFIRTRLGTIDTISIMPKLRKATVWLKEMSKINVSARKAWL</sequence>
<name>A0A9W9LEK7_9EURO</name>
<dbReference type="EMBL" id="JAPQKN010000008">
    <property type="protein sequence ID" value="KAJ5151508.1"/>
    <property type="molecule type" value="Genomic_DNA"/>
</dbReference>
<dbReference type="OrthoDB" id="5296287at2759"/>
<dbReference type="Gene3D" id="4.10.240.10">
    <property type="entry name" value="Zn(2)-C6 fungal-type DNA-binding domain"/>
    <property type="match status" value="1"/>
</dbReference>
<dbReference type="InterPro" id="IPR053230">
    <property type="entry name" value="Trans_reg_galc"/>
</dbReference>
<dbReference type="Pfam" id="PF00172">
    <property type="entry name" value="Zn_clus"/>
    <property type="match status" value="1"/>
</dbReference>
<keyword evidence="2" id="KW-0805">Transcription regulation</keyword>
<protein>
    <recommendedName>
        <fullName evidence="7">Zn(2)-C6 fungal-type domain-containing protein</fullName>
    </recommendedName>
</protein>
<feature type="non-terminal residue" evidence="8">
    <location>
        <position position="1"/>
    </location>
</feature>